<dbReference type="OrthoDB" id="3785457at2759"/>
<name>A0A8K0VS70_9PLEO</name>
<dbReference type="AlphaFoldDB" id="A0A8K0VS70"/>
<feature type="region of interest" description="Disordered" evidence="1">
    <location>
        <begin position="239"/>
        <end position="266"/>
    </location>
</feature>
<evidence type="ECO:0000313" key="3">
    <source>
        <dbReference type="Proteomes" id="UP000813461"/>
    </source>
</evidence>
<feature type="compositionally biased region" description="Acidic residues" evidence="1">
    <location>
        <begin position="240"/>
        <end position="266"/>
    </location>
</feature>
<proteinExistence type="predicted"/>
<protein>
    <submittedName>
        <fullName evidence="2">Uncharacterized protein</fullName>
    </submittedName>
</protein>
<dbReference type="Proteomes" id="UP000813461">
    <property type="component" value="Unassembled WGS sequence"/>
</dbReference>
<gene>
    <name evidence="2" type="ORF">FB567DRAFT_541451</name>
</gene>
<dbReference type="EMBL" id="JAGMVJ010000033">
    <property type="protein sequence ID" value="KAH7067917.1"/>
    <property type="molecule type" value="Genomic_DNA"/>
</dbReference>
<feature type="compositionally biased region" description="Basic and acidic residues" evidence="1">
    <location>
        <begin position="413"/>
        <end position="424"/>
    </location>
</feature>
<keyword evidence="3" id="KW-1185">Reference proteome</keyword>
<evidence type="ECO:0000313" key="2">
    <source>
        <dbReference type="EMBL" id="KAH7067917.1"/>
    </source>
</evidence>
<feature type="region of interest" description="Disordered" evidence="1">
    <location>
        <begin position="413"/>
        <end position="432"/>
    </location>
</feature>
<organism evidence="2 3">
    <name type="scientific">Paraphoma chrysanthemicola</name>
    <dbReference type="NCBI Taxonomy" id="798071"/>
    <lineage>
        <taxon>Eukaryota</taxon>
        <taxon>Fungi</taxon>
        <taxon>Dikarya</taxon>
        <taxon>Ascomycota</taxon>
        <taxon>Pezizomycotina</taxon>
        <taxon>Dothideomycetes</taxon>
        <taxon>Pleosporomycetidae</taxon>
        <taxon>Pleosporales</taxon>
        <taxon>Pleosporineae</taxon>
        <taxon>Phaeosphaeriaceae</taxon>
        <taxon>Paraphoma</taxon>
    </lineage>
</organism>
<comment type="caution">
    <text evidence="2">The sequence shown here is derived from an EMBL/GenBank/DDBJ whole genome shotgun (WGS) entry which is preliminary data.</text>
</comment>
<sequence length="609" mass="69074">MFSHLPVEILLAIGEQLTNPRDVKTLCEISTYLNKVFTPLLYEQLILWPRLEDGLDLLDEIEVEPLLRTRNTANNILRYTKSIEFASTFRFNTRDRCIYTEECHSEEGDIDELPENLTNVLSLLECCRDDSLRDFTWTMGTCIPARLLGHLSRKQKSIESLVLITNGACAYNYDSTHETDISAFPCLRNLSWVGIRSIGDMKALKATLKHVSHQLVVLELDFINKDKVKETLFLDHHEFDNDESDNDESDNDGSDNDESDNDESDNDEFENFFSHHILDLPSVSTTQMFPAVRVVYFSDMSLGSTAQNIADAFDWGSLISLTLRFCEGWEDFLLRGSVSSCSIGLTSLNLQFSPCEEIDAENTIATFLRSFQGLEDLSISHGSPTFTLVIWDALLHHKATLTTIVHHPRGLHDEADVENSRESDSDSVSPHLSLPSKEMVTWSKDMAEQPLSGLHLKFLGIYCHPELLLTRVLKPLTRNTSIRILHLRQSCHDLLDSLPANDPRHEEENDDGYCIRKLKRSFQDLAQWAFGSEGLLSLEVIALGDFSYGGRYAETQLVFVRNAGQGECKHCVNGITFRQILPVDSRQKDLIENWDDFLAACPSTRILDD</sequence>
<accession>A0A8K0VS70</accession>
<evidence type="ECO:0000256" key="1">
    <source>
        <dbReference type="SAM" id="MobiDB-lite"/>
    </source>
</evidence>
<reference evidence="2" key="1">
    <citation type="journal article" date="2021" name="Nat. Commun.">
        <title>Genetic determinants of endophytism in the Arabidopsis root mycobiome.</title>
        <authorList>
            <person name="Mesny F."/>
            <person name="Miyauchi S."/>
            <person name="Thiergart T."/>
            <person name="Pickel B."/>
            <person name="Atanasova L."/>
            <person name="Karlsson M."/>
            <person name="Huettel B."/>
            <person name="Barry K.W."/>
            <person name="Haridas S."/>
            <person name="Chen C."/>
            <person name="Bauer D."/>
            <person name="Andreopoulos W."/>
            <person name="Pangilinan J."/>
            <person name="LaButti K."/>
            <person name="Riley R."/>
            <person name="Lipzen A."/>
            <person name="Clum A."/>
            <person name="Drula E."/>
            <person name="Henrissat B."/>
            <person name="Kohler A."/>
            <person name="Grigoriev I.V."/>
            <person name="Martin F.M."/>
            <person name="Hacquard S."/>
        </authorList>
    </citation>
    <scope>NUCLEOTIDE SEQUENCE</scope>
    <source>
        <strain evidence="2">MPI-SDFR-AT-0120</strain>
    </source>
</reference>